<dbReference type="RefSeq" id="XP_007511223.1">
    <property type="nucleotide sequence ID" value="XM_007511161.1"/>
</dbReference>
<dbReference type="Proteomes" id="UP000198341">
    <property type="component" value="Chromosome 9"/>
</dbReference>
<sequence>MSGIALENQREVRSIVTRNQNGALVNARDIAQKFTDVFECEIGAIVTALVKEGNDEELKSVENAIVRDGGKLVLEAKTYEMAMSDLERGYAGVANEQYPFEEKTRDLIQRNRNRVANAPEAKVMEEKFKKMVANAKGEDNGEGFIITDEHGNVGGSGGSGAILNAKCPITGLPLKDLIEPVEDAVGIVYEKQAVLTFLGREGKKKCPEAMRNHVVTKEELKVSEKVMRMKRMGERTREANVDEIISP</sequence>
<dbReference type="GeneID" id="19013653"/>
<dbReference type="eggNOG" id="KOG2979">
    <property type="taxonomic scope" value="Eukaryota"/>
</dbReference>
<protein>
    <recommendedName>
        <fullName evidence="3">SP-RING-type domain-containing protein</fullName>
    </recommendedName>
</protein>
<proteinExistence type="predicted"/>
<dbReference type="KEGG" id="bpg:Bathy09g01460"/>
<keyword evidence="2" id="KW-1185">Reference proteome</keyword>
<dbReference type="EMBL" id="FO082270">
    <property type="protein sequence ID" value="CCO66783.1"/>
    <property type="molecule type" value="Genomic_DNA"/>
</dbReference>
<accession>K8F3A3</accession>
<dbReference type="STRING" id="41875.K8F3A3"/>
<dbReference type="AlphaFoldDB" id="K8F3A3"/>
<evidence type="ECO:0000313" key="1">
    <source>
        <dbReference type="EMBL" id="CCO66783.1"/>
    </source>
</evidence>
<organism evidence="1 2">
    <name type="scientific">Bathycoccus prasinos</name>
    <dbReference type="NCBI Taxonomy" id="41875"/>
    <lineage>
        <taxon>Eukaryota</taxon>
        <taxon>Viridiplantae</taxon>
        <taxon>Chlorophyta</taxon>
        <taxon>Mamiellophyceae</taxon>
        <taxon>Mamiellales</taxon>
        <taxon>Bathycoccaceae</taxon>
        <taxon>Bathycoccus</taxon>
    </lineage>
</organism>
<name>K8F3A3_9CHLO</name>
<evidence type="ECO:0000313" key="2">
    <source>
        <dbReference type="Proteomes" id="UP000198341"/>
    </source>
</evidence>
<gene>
    <name evidence="1" type="ORF">Bathy09g01460</name>
</gene>
<dbReference type="Gene3D" id="3.30.40.10">
    <property type="entry name" value="Zinc/RING finger domain, C3HC4 (zinc finger)"/>
    <property type="match status" value="1"/>
</dbReference>
<dbReference type="InterPro" id="IPR013083">
    <property type="entry name" value="Znf_RING/FYVE/PHD"/>
</dbReference>
<evidence type="ECO:0008006" key="3">
    <source>
        <dbReference type="Google" id="ProtNLM"/>
    </source>
</evidence>
<reference evidence="1 2" key="1">
    <citation type="submission" date="2011-10" db="EMBL/GenBank/DDBJ databases">
        <authorList>
            <person name="Genoscope - CEA"/>
        </authorList>
    </citation>
    <scope>NUCLEOTIDE SEQUENCE [LARGE SCALE GENOMIC DNA]</scope>
    <source>
        <strain evidence="1 2">RCC 1105</strain>
    </source>
</reference>
<dbReference type="OrthoDB" id="511386at2759"/>